<protein>
    <submittedName>
        <fullName evidence="1">Uncharacterized protein</fullName>
    </submittedName>
</protein>
<gene>
    <name evidence="1" type="ORF">PXEA_LOCUS21666</name>
</gene>
<organism evidence="1 2">
    <name type="scientific">Protopolystoma xenopodis</name>
    <dbReference type="NCBI Taxonomy" id="117903"/>
    <lineage>
        <taxon>Eukaryota</taxon>
        <taxon>Metazoa</taxon>
        <taxon>Spiralia</taxon>
        <taxon>Lophotrochozoa</taxon>
        <taxon>Platyhelminthes</taxon>
        <taxon>Monogenea</taxon>
        <taxon>Polyopisthocotylea</taxon>
        <taxon>Polystomatidea</taxon>
        <taxon>Polystomatidae</taxon>
        <taxon>Protopolystoma</taxon>
    </lineage>
</organism>
<keyword evidence="2" id="KW-1185">Reference proteome</keyword>
<reference evidence="1" key="1">
    <citation type="submission" date="2018-11" db="EMBL/GenBank/DDBJ databases">
        <authorList>
            <consortium name="Pathogen Informatics"/>
        </authorList>
    </citation>
    <scope>NUCLEOTIDE SEQUENCE</scope>
</reference>
<sequence>MPLGRRKKHIWSGKSGAIKAQAQVQLLTRMHPSVKIYHLSSILVIGTDKQMVVETRHPAGPTARLALFVSDQIHSDLGWFRFFGLLPEPYQSHQKVVRLP</sequence>
<name>A0A3S5CQK3_9PLAT</name>
<proteinExistence type="predicted"/>
<accession>A0A3S5CQK3</accession>
<dbReference type="Proteomes" id="UP000784294">
    <property type="component" value="Unassembled WGS sequence"/>
</dbReference>
<dbReference type="AlphaFoldDB" id="A0A3S5CQK3"/>
<evidence type="ECO:0000313" key="2">
    <source>
        <dbReference type="Proteomes" id="UP000784294"/>
    </source>
</evidence>
<evidence type="ECO:0000313" key="1">
    <source>
        <dbReference type="EMBL" id="VEL28226.1"/>
    </source>
</evidence>
<comment type="caution">
    <text evidence="1">The sequence shown here is derived from an EMBL/GenBank/DDBJ whole genome shotgun (WGS) entry which is preliminary data.</text>
</comment>
<dbReference type="EMBL" id="CAAALY010093303">
    <property type="protein sequence ID" value="VEL28226.1"/>
    <property type="molecule type" value="Genomic_DNA"/>
</dbReference>